<dbReference type="SUPFAM" id="SSF51338">
    <property type="entry name" value="Composite domain of metallo-dependent hydrolases"/>
    <property type="match status" value="1"/>
</dbReference>
<evidence type="ECO:0000259" key="5">
    <source>
        <dbReference type="Pfam" id="PF01979"/>
    </source>
</evidence>
<comment type="cofactor">
    <cofactor evidence="1">
        <name>Zn(2+)</name>
        <dbReference type="ChEBI" id="CHEBI:29105"/>
    </cofactor>
</comment>
<dbReference type="InterPro" id="IPR011059">
    <property type="entry name" value="Metal-dep_hydrolase_composite"/>
</dbReference>
<dbReference type="NCBIfam" id="TIGR02033">
    <property type="entry name" value="D-hydantoinase"/>
    <property type="match status" value="1"/>
</dbReference>
<dbReference type="InterPro" id="IPR018228">
    <property type="entry name" value="DNase_TatD-rel_CS"/>
</dbReference>
<protein>
    <submittedName>
        <fullName evidence="6">Dihydropyrimidinase</fullName>
        <ecNumber evidence="6">3.5.2.2</ecNumber>
    </submittedName>
</protein>
<dbReference type="InterPro" id="IPR032466">
    <property type="entry name" value="Metal_Hydrolase"/>
</dbReference>
<evidence type="ECO:0000256" key="1">
    <source>
        <dbReference type="ARBA" id="ARBA00001947"/>
    </source>
</evidence>
<sequence>MKKLFKGGKTVSSEGVLEQDILIQDEKIVAVGKDLPDEDAEVIDVSDKLLFPGFIDAHTHFDLEVSDTVTADDFYTGTRQAVAEGTTTIIDFATQNHGETLKEALVNWHRKADGKSSCDYGFHMAISQWNERIAQELPLMKAEGVTSFKLYMTYDAMYLNDGEIYKALKAIKEEHGVVGVHCENRDLIAALVEEAKSKGDLAPFYHEKTRPYQAEAEAINRLLEIASVVDVPVLIVHLSTKAGLGVIRGARERGQKVFVETCPQYLLMNSEKYQLTDEEAMKYIIAPPLRTEEDQRALWEAIAVADIDTVATDHCSFTTAQKEKGLQDFTNIPCGMPGVGTRPALMYTFGVGEGKISIGEMCRLLAENPAKLYGLYPRKGTLLPGSDADIVVWDEEVSRTLTNQSLSACDYNPYQGTTVKGGATKVYLRGTLVAQDGEMVRENTGCYLYRQPTQMY</sequence>
<dbReference type="Proteomes" id="UP001523565">
    <property type="component" value="Unassembled WGS sequence"/>
</dbReference>
<dbReference type="CDD" id="cd01314">
    <property type="entry name" value="D-HYD"/>
    <property type="match status" value="1"/>
</dbReference>
<organism evidence="6 7">
    <name type="scientific">Ohessyouella blattaphilus</name>
    <dbReference type="NCBI Taxonomy" id="2949333"/>
    <lineage>
        <taxon>Bacteria</taxon>
        <taxon>Bacillati</taxon>
        <taxon>Bacillota</taxon>
        <taxon>Clostridia</taxon>
        <taxon>Lachnospirales</taxon>
        <taxon>Lachnospiraceae</taxon>
        <taxon>Ohessyouella</taxon>
    </lineage>
</organism>
<gene>
    <name evidence="6" type="primary">hydA</name>
    <name evidence="6" type="ORF">NK118_12830</name>
</gene>
<dbReference type="Gene3D" id="3.20.20.140">
    <property type="entry name" value="Metal-dependent hydrolases"/>
    <property type="match status" value="1"/>
</dbReference>
<dbReference type="RefSeq" id="WP_262070013.1">
    <property type="nucleotide sequence ID" value="NZ_JAMXOC010000024.1"/>
</dbReference>
<feature type="domain" description="Amidohydrolase-related" evidence="5">
    <location>
        <begin position="50"/>
        <end position="433"/>
    </location>
</feature>
<dbReference type="PROSITE" id="PS01137">
    <property type="entry name" value="TATD_1"/>
    <property type="match status" value="1"/>
</dbReference>
<evidence type="ECO:0000313" key="7">
    <source>
        <dbReference type="Proteomes" id="UP001523565"/>
    </source>
</evidence>
<dbReference type="InterPro" id="IPR050378">
    <property type="entry name" value="Metallo-dep_Hydrolases_sf"/>
</dbReference>
<evidence type="ECO:0000313" key="6">
    <source>
        <dbReference type="EMBL" id="MCP1111133.1"/>
    </source>
</evidence>
<reference evidence="6 7" key="1">
    <citation type="journal article" date="2022" name="Genome Biol. Evol.">
        <title>Host diet, physiology and behaviors set the stage for Lachnospiraceae cladogenesis.</title>
        <authorList>
            <person name="Vera-Ponce De Leon A."/>
            <person name="Schneider M."/>
            <person name="Jahnes B.C."/>
            <person name="Sadowski V."/>
            <person name="Camuy-Velez L.A."/>
            <person name="Duan J."/>
            <person name="Sabree Z.L."/>
        </authorList>
    </citation>
    <scope>NUCLEOTIDE SEQUENCE [LARGE SCALE GENOMIC DNA]</scope>
    <source>
        <strain evidence="6 7">PAL227</strain>
    </source>
</reference>
<dbReference type="GO" id="GO:0004157">
    <property type="term" value="F:dihydropyrimidinase activity"/>
    <property type="evidence" value="ECO:0007669"/>
    <property type="project" value="UniProtKB-EC"/>
</dbReference>
<keyword evidence="4 6" id="KW-0378">Hydrolase</keyword>
<dbReference type="SUPFAM" id="SSF51556">
    <property type="entry name" value="Metallo-dependent hydrolases"/>
    <property type="match status" value="1"/>
</dbReference>
<dbReference type="Pfam" id="PF01979">
    <property type="entry name" value="Amidohydro_1"/>
    <property type="match status" value="1"/>
</dbReference>
<dbReference type="InterPro" id="IPR006680">
    <property type="entry name" value="Amidohydro-rel"/>
</dbReference>
<dbReference type="EMBL" id="JAMZFV010000024">
    <property type="protein sequence ID" value="MCP1111133.1"/>
    <property type="molecule type" value="Genomic_DNA"/>
</dbReference>
<proteinExistence type="inferred from homology"/>
<keyword evidence="7" id="KW-1185">Reference proteome</keyword>
<accession>A0ABT1EKB9</accession>
<dbReference type="PANTHER" id="PTHR11647">
    <property type="entry name" value="HYDRANTOINASE/DIHYDROPYRIMIDINASE FAMILY MEMBER"/>
    <property type="match status" value="1"/>
</dbReference>
<dbReference type="Gene3D" id="2.30.40.10">
    <property type="entry name" value="Urease, subunit C, domain 1"/>
    <property type="match status" value="1"/>
</dbReference>
<evidence type="ECO:0000256" key="3">
    <source>
        <dbReference type="ARBA" id="ARBA00022723"/>
    </source>
</evidence>
<dbReference type="InterPro" id="IPR011778">
    <property type="entry name" value="Hydantoinase/dihydroPyrase"/>
</dbReference>
<comment type="similarity">
    <text evidence="2">Belongs to the metallo-dependent hydrolases superfamily. Hydantoinase/dihydropyrimidinase family.</text>
</comment>
<keyword evidence="3" id="KW-0479">Metal-binding</keyword>
<comment type="caution">
    <text evidence="6">The sequence shown here is derived from an EMBL/GenBank/DDBJ whole genome shotgun (WGS) entry which is preliminary data.</text>
</comment>
<dbReference type="EC" id="3.5.2.2" evidence="6"/>
<name>A0ABT1EKB9_9FIRM</name>
<evidence type="ECO:0000256" key="4">
    <source>
        <dbReference type="ARBA" id="ARBA00022801"/>
    </source>
</evidence>
<dbReference type="PANTHER" id="PTHR11647:SF1">
    <property type="entry name" value="COLLAPSIN RESPONSE MEDIATOR PROTEIN"/>
    <property type="match status" value="1"/>
</dbReference>
<evidence type="ECO:0000256" key="2">
    <source>
        <dbReference type="ARBA" id="ARBA00008829"/>
    </source>
</evidence>